<comment type="caution">
    <text evidence="1">The sequence shown here is derived from an EMBL/GenBank/DDBJ whole genome shotgun (WGS) entry which is preliminary data.</text>
</comment>
<evidence type="ECO:0008006" key="3">
    <source>
        <dbReference type="Google" id="ProtNLM"/>
    </source>
</evidence>
<dbReference type="RefSeq" id="WP_349247202.1">
    <property type="nucleotide sequence ID" value="NZ_JASCXX010000056.1"/>
</dbReference>
<protein>
    <recommendedName>
        <fullName evidence="3">DNA-binding protein</fullName>
    </recommendedName>
</protein>
<dbReference type="Proteomes" id="UP001431776">
    <property type="component" value="Unassembled WGS sequence"/>
</dbReference>
<evidence type="ECO:0000313" key="1">
    <source>
        <dbReference type="EMBL" id="MDI6451795.1"/>
    </source>
</evidence>
<gene>
    <name evidence="1" type="ORF">QJ522_22225</name>
</gene>
<reference evidence="1" key="1">
    <citation type="submission" date="2023-05" db="EMBL/GenBank/DDBJ databases">
        <title>Anaerotaeda fermentans gen. nov., sp. nov., a novel anaerobic planctomycete of the new family within the order Sedimentisphaerales isolated from Taman Peninsula, Russia.</title>
        <authorList>
            <person name="Khomyakova M.A."/>
            <person name="Merkel A.Y."/>
            <person name="Slobodkin A.I."/>
        </authorList>
    </citation>
    <scope>NUCLEOTIDE SEQUENCE</scope>
    <source>
        <strain evidence="1">M17dextr</strain>
    </source>
</reference>
<proteinExistence type="predicted"/>
<dbReference type="EMBL" id="JASCXX010000056">
    <property type="protein sequence ID" value="MDI6451795.1"/>
    <property type="molecule type" value="Genomic_DNA"/>
</dbReference>
<name>A0AAW6U4G3_9BACT</name>
<keyword evidence="2" id="KW-1185">Reference proteome</keyword>
<dbReference type="AlphaFoldDB" id="A0AAW6U4G3"/>
<sequence length="92" mass="10132">MAHSAEVTSPTAGMLGDGRGGYVPCPELLTEAELIQYLRIPLISGAADHGNVITNLKRMHGLPCIHISKQPLYPLEAIRLWVQEKIAKEQSW</sequence>
<evidence type="ECO:0000313" key="2">
    <source>
        <dbReference type="Proteomes" id="UP001431776"/>
    </source>
</evidence>
<accession>A0AAW6U4G3</accession>
<organism evidence="1 2">
    <name type="scientific">Anaerobaca lacustris</name>
    <dbReference type="NCBI Taxonomy" id="3044600"/>
    <lineage>
        <taxon>Bacteria</taxon>
        <taxon>Pseudomonadati</taxon>
        <taxon>Planctomycetota</taxon>
        <taxon>Phycisphaerae</taxon>
        <taxon>Sedimentisphaerales</taxon>
        <taxon>Anaerobacaceae</taxon>
        <taxon>Anaerobaca</taxon>
    </lineage>
</organism>